<dbReference type="OrthoDB" id="10425880at2759"/>
<dbReference type="Proteomes" id="UP000297777">
    <property type="component" value="Unassembled WGS sequence"/>
</dbReference>
<organism evidence="2 3">
    <name type="scientific">Botrytis tulipae</name>
    <dbReference type="NCBI Taxonomy" id="87230"/>
    <lineage>
        <taxon>Eukaryota</taxon>
        <taxon>Fungi</taxon>
        <taxon>Dikarya</taxon>
        <taxon>Ascomycota</taxon>
        <taxon>Pezizomycotina</taxon>
        <taxon>Leotiomycetes</taxon>
        <taxon>Helotiales</taxon>
        <taxon>Sclerotiniaceae</taxon>
        <taxon>Botrytis</taxon>
    </lineage>
</organism>
<comment type="caution">
    <text evidence="2">The sequence shown here is derived from an EMBL/GenBank/DDBJ whole genome shotgun (WGS) entry which is preliminary data.</text>
</comment>
<evidence type="ECO:0000313" key="2">
    <source>
        <dbReference type="EMBL" id="TGO10031.1"/>
    </source>
</evidence>
<accession>A0A4Z1EL70</accession>
<evidence type="ECO:0000313" key="3">
    <source>
        <dbReference type="Proteomes" id="UP000297777"/>
    </source>
</evidence>
<dbReference type="EMBL" id="PQXH01000146">
    <property type="protein sequence ID" value="TGO10031.1"/>
    <property type="molecule type" value="Genomic_DNA"/>
</dbReference>
<evidence type="ECO:0000256" key="1">
    <source>
        <dbReference type="SAM" id="MobiDB-lite"/>
    </source>
</evidence>
<protein>
    <submittedName>
        <fullName evidence="2">Uncharacterized protein</fullName>
    </submittedName>
</protein>
<feature type="region of interest" description="Disordered" evidence="1">
    <location>
        <begin position="54"/>
        <end position="91"/>
    </location>
</feature>
<reference evidence="2 3" key="1">
    <citation type="submission" date="2017-12" db="EMBL/GenBank/DDBJ databases">
        <title>Comparative genomics of Botrytis spp.</title>
        <authorList>
            <person name="Valero-Jimenez C.A."/>
            <person name="Tapia P."/>
            <person name="Veloso J."/>
            <person name="Silva-Moreno E."/>
            <person name="Staats M."/>
            <person name="Valdes J.H."/>
            <person name="Van Kan J.A.L."/>
        </authorList>
    </citation>
    <scope>NUCLEOTIDE SEQUENCE [LARGE SCALE GENOMIC DNA]</scope>
    <source>
        <strain evidence="2 3">Bt9001</strain>
    </source>
</reference>
<feature type="region of interest" description="Disordered" evidence="1">
    <location>
        <begin position="109"/>
        <end position="129"/>
    </location>
</feature>
<gene>
    <name evidence="2" type="ORF">BTUL_0146g00090</name>
</gene>
<dbReference type="AlphaFoldDB" id="A0A4Z1EL70"/>
<proteinExistence type="predicted"/>
<keyword evidence="3" id="KW-1185">Reference proteome</keyword>
<name>A0A4Z1EL70_9HELO</name>
<sequence length="234" mass="25534">MDGLACALKVPGHMIKRVSATTGISPIKPITGDRALDEHGLPDNDALARREALMERLRSPPQEAGAPKAKKRLSVSQKDFVPPPPKKKKLKIGITAAKSQLQTIVGASSQANDLSKMSDASVPEPKRSPSICEIDSKAFLLSQGRNENSPQRNLSSPPRQRHVEGGKVFVMKRNATHMQRACSDIGDYFQIPGLKTGTESMRADLIEEWVNARNLGNDPFLVPYGRMVDSNICT</sequence>